<reference evidence="2" key="1">
    <citation type="submission" date="2022-01" db="EMBL/GenBank/DDBJ databases">
        <authorList>
            <person name="King R."/>
        </authorList>
    </citation>
    <scope>NUCLEOTIDE SEQUENCE</scope>
</reference>
<dbReference type="EMBL" id="OV651822">
    <property type="protein sequence ID" value="CAH1100755.1"/>
    <property type="molecule type" value="Genomic_DNA"/>
</dbReference>
<dbReference type="Proteomes" id="UP001153636">
    <property type="component" value="Chromosome 10"/>
</dbReference>
<proteinExistence type="predicted"/>
<dbReference type="AlphaFoldDB" id="A0A9P0CJS6"/>
<protein>
    <submittedName>
        <fullName evidence="2">Uncharacterized protein</fullName>
    </submittedName>
</protein>
<feature type="region of interest" description="Disordered" evidence="1">
    <location>
        <begin position="21"/>
        <end position="78"/>
    </location>
</feature>
<feature type="compositionally biased region" description="Basic and acidic residues" evidence="1">
    <location>
        <begin position="60"/>
        <end position="78"/>
    </location>
</feature>
<accession>A0A9P0CJS6</accession>
<evidence type="ECO:0000313" key="2">
    <source>
        <dbReference type="EMBL" id="CAH1100755.1"/>
    </source>
</evidence>
<name>A0A9P0CJS6_9CUCU</name>
<sequence>MNVNVLTFLRNENMKRVDYYFQRPDNPNRRPRHKSTITTLTPNKKELEEKERKKKLRTNTNKEKAKKAVFDEDEKQMDKQKETVDAKDIFCPVCEEEYEDPPTLDWIRCSKCNI</sequence>
<evidence type="ECO:0000313" key="3">
    <source>
        <dbReference type="Proteomes" id="UP001153636"/>
    </source>
</evidence>
<organism evidence="2 3">
    <name type="scientific">Psylliodes chrysocephalus</name>
    <dbReference type="NCBI Taxonomy" id="3402493"/>
    <lineage>
        <taxon>Eukaryota</taxon>
        <taxon>Metazoa</taxon>
        <taxon>Ecdysozoa</taxon>
        <taxon>Arthropoda</taxon>
        <taxon>Hexapoda</taxon>
        <taxon>Insecta</taxon>
        <taxon>Pterygota</taxon>
        <taxon>Neoptera</taxon>
        <taxon>Endopterygota</taxon>
        <taxon>Coleoptera</taxon>
        <taxon>Polyphaga</taxon>
        <taxon>Cucujiformia</taxon>
        <taxon>Chrysomeloidea</taxon>
        <taxon>Chrysomelidae</taxon>
        <taxon>Galerucinae</taxon>
        <taxon>Alticini</taxon>
        <taxon>Psylliodes</taxon>
    </lineage>
</organism>
<gene>
    <name evidence="2" type="ORF">PSYICH_LOCUS1975</name>
</gene>
<dbReference type="OrthoDB" id="8194222at2759"/>
<evidence type="ECO:0000256" key="1">
    <source>
        <dbReference type="SAM" id="MobiDB-lite"/>
    </source>
</evidence>
<keyword evidence="3" id="KW-1185">Reference proteome</keyword>